<accession>A0ABS5VRZ4</accession>
<dbReference type="Pfam" id="PF00195">
    <property type="entry name" value="Chal_sti_synt_N"/>
    <property type="match status" value="1"/>
</dbReference>
<comment type="caution">
    <text evidence="5">The sequence shown here is derived from an EMBL/GenBank/DDBJ whole genome shotgun (WGS) entry which is preliminary data.</text>
</comment>
<dbReference type="Gene3D" id="3.40.47.10">
    <property type="match status" value="2"/>
</dbReference>
<dbReference type="SUPFAM" id="SSF53901">
    <property type="entry name" value="Thiolase-like"/>
    <property type="match status" value="1"/>
</dbReference>
<dbReference type="InterPro" id="IPR012328">
    <property type="entry name" value="Chalcone/stilbene_synt_C"/>
</dbReference>
<dbReference type="PANTHER" id="PTHR11877">
    <property type="entry name" value="HYDROXYMETHYLGLUTARYL-COA SYNTHASE"/>
    <property type="match status" value="1"/>
</dbReference>
<keyword evidence="2" id="KW-0808">Transferase</keyword>
<name>A0ABS5VRZ4_9BACT</name>
<keyword evidence="6" id="KW-1185">Reference proteome</keyword>
<dbReference type="InterPro" id="IPR011141">
    <property type="entry name" value="Polyketide_synthase_type-III"/>
</dbReference>
<dbReference type="InterPro" id="IPR001099">
    <property type="entry name" value="Chalcone/stilbene_synt_N"/>
</dbReference>
<evidence type="ECO:0000256" key="1">
    <source>
        <dbReference type="ARBA" id="ARBA00005531"/>
    </source>
</evidence>
<proteinExistence type="inferred from homology"/>
<comment type="similarity">
    <text evidence="1">Belongs to the thiolase-like superfamily. Chalcone/stilbene synthases family.</text>
</comment>
<evidence type="ECO:0000256" key="2">
    <source>
        <dbReference type="ARBA" id="ARBA00022679"/>
    </source>
</evidence>
<gene>
    <name evidence="5" type="ORF">KK060_13080</name>
</gene>
<feature type="domain" description="Chalcone/stilbene synthase C-terminal" evidence="4">
    <location>
        <begin position="227"/>
        <end position="361"/>
    </location>
</feature>
<evidence type="ECO:0000313" key="6">
    <source>
        <dbReference type="Proteomes" id="UP000772618"/>
    </source>
</evidence>
<protein>
    <submittedName>
        <fullName evidence="5">Type III polyketide synthase</fullName>
    </submittedName>
</protein>
<dbReference type="EMBL" id="JAHESD010000027">
    <property type="protein sequence ID" value="MBT1704220.1"/>
    <property type="molecule type" value="Genomic_DNA"/>
</dbReference>
<dbReference type="CDD" id="cd00831">
    <property type="entry name" value="CHS_like"/>
    <property type="match status" value="1"/>
</dbReference>
<dbReference type="PANTHER" id="PTHR11877:SF46">
    <property type="entry name" value="TYPE III POLYKETIDE SYNTHASE A"/>
    <property type="match status" value="1"/>
</dbReference>
<evidence type="ECO:0000259" key="3">
    <source>
        <dbReference type="Pfam" id="PF00195"/>
    </source>
</evidence>
<dbReference type="InterPro" id="IPR016039">
    <property type="entry name" value="Thiolase-like"/>
</dbReference>
<feature type="domain" description="Chalcone/stilbene synthase N-terminal" evidence="3">
    <location>
        <begin position="3"/>
        <end position="211"/>
    </location>
</feature>
<dbReference type="Pfam" id="PF02797">
    <property type="entry name" value="Chal_sti_synt_C"/>
    <property type="match status" value="1"/>
</dbReference>
<reference evidence="5 6" key="1">
    <citation type="submission" date="2021-05" db="EMBL/GenBank/DDBJ databases">
        <title>A Polyphasic approach of four new species of the genus Ohtaekwangia: Ohtaekwangia histidinii sp. nov., Ohtaekwangia cretensis sp. nov., Ohtaekwangia indiensis sp. nov., Ohtaekwangia reichenbachii sp. nov. from diverse environment.</title>
        <authorList>
            <person name="Octaviana S."/>
        </authorList>
    </citation>
    <scope>NUCLEOTIDE SEQUENCE [LARGE SCALE GENOMIC DNA]</scope>
    <source>
        <strain evidence="5 6">PWU20</strain>
    </source>
</reference>
<evidence type="ECO:0000259" key="4">
    <source>
        <dbReference type="Pfam" id="PF02797"/>
    </source>
</evidence>
<sequence length="365" mass="39965">MSLITAIATATPDNKFTQSVIADFMLRKMTLHNGDSRKLKTIFKLSGISYRHSVLSDYGKSDNFEFYPEDGNAIFPTTQNRLDTFRAQALPLSLLAIEKLWTSATVSAKEITHLIVVSCTGMYAPGLDIDIVQHAALNTTVHRTAITFMGCYAAFNALKIGDAFCKSNPKAKVLIVCTELCSIHFQRGASEDNLIANALFADGSAALIMESETTSKLQLEVEGFHSDLAPKGSNDMAWNIGDFGFEMKLSAYVPDIIQGGIAALTQTLLRSLSISFSDIKHFAIHPGGKKILEAIEKELGITKEQNRAAYHVLENYGNMSSPTVLFVLEELINRLARNNKGENILSFAFGPGLTLESMILKINSI</sequence>
<dbReference type="Proteomes" id="UP000772618">
    <property type="component" value="Unassembled WGS sequence"/>
</dbReference>
<organism evidence="5 6">
    <name type="scientific">Chryseosolibacter indicus</name>
    <dbReference type="NCBI Taxonomy" id="2782351"/>
    <lineage>
        <taxon>Bacteria</taxon>
        <taxon>Pseudomonadati</taxon>
        <taxon>Bacteroidota</taxon>
        <taxon>Cytophagia</taxon>
        <taxon>Cytophagales</taxon>
        <taxon>Chryseotaleaceae</taxon>
        <taxon>Chryseosolibacter</taxon>
    </lineage>
</organism>
<dbReference type="RefSeq" id="WP_254154178.1">
    <property type="nucleotide sequence ID" value="NZ_JAHESD010000027.1"/>
</dbReference>
<evidence type="ECO:0000313" key="5">
    <source>
        <dbReference type="EMBL" id="MBT1704220.1"/>
    </source>
</evidence>
<dbReference type="PIRSF" id="PIRSF000451">
    <property type="entry name" value="PKS_III"/>
    <property type="match status" value="1"/>
</dbReference>